<feature type="domain" description="Zn(2)-C6 fungal-type" evidence="4">
    <location>
        <begin position="36"/>
        <end position="64"/>
    </location>
</feature>
<dbReference type="PROSITE" id="PS00463">
    <property type="entry name" value="ZN2_CY6_FUNGAL_1"/>
    <property type="match status" value="1"/>
</dbReference>
<dbReference type="CDD" id="cd00067">
    <property type="entry name" value="GAL4"/>
    <property type="match status" value="1"/>
</dbReference>
<dbReference type="Pfam" id="PF00172">
    <property type="entry name" value="Zn_clus"/>
    <property type="match status" value="1"/>
</dbReference>
<evidence type="ECO:0000256" key="3">
    <source>
        <dbReference type="SAM" id="MobiDB-lite"/>
    </source>
</evidence>
<feature type="region of interest" description="Disordered" evidence="3">
    <location>
        <begin position="385"/>
        <end position="412"/>
    </location>
</feature>
<dbReference type="InterPro" id="IPR001138">
    <property type="entry name" value="Zn2Cys6_DnaBD"/>
</dbReference>
<proteinExistence type="predicted"/>
<dbReference type="SUPFAM" id="SSF57701">
    <property type="entry name" value="Zn2/Cys6 DNA-binding domain"/>
    <property type="match status" value="1"/>
</dbReference>
<dbReference type="PANTHER" id="PTHR47783:SF1">
    <property type="entry name" value="ZN(II)2CYS6 TRANSCRIPTION FACTOR (EUROFUNG)"/>
    <property type="match status" value="1"/>
</dbReference>
<accession>A0ABR1YLE2</accession>
<name>A0ABR1YLE2_9PEZI</name>
<dbReference type="InterPro" id="IPR036864">
    <property type="entry name" value="Zn2-C6_fun-type_DNA-bd_sf"/>
</dbReference>
<feature type="compositionally biased region" description="Low complexity" evidence="3">
    <location>
        <begin position="1004"/>
        <end position="1023"/>
    </location>
</feature>
<dbReference type="CDD" id="cd12148">
    <property type="entry name" value="fungal_TF_MHR"/>
    <property type="match status" value="1"/>
</dbReference>
<feature type="compositionally biased region" description="Basic residues" evidence="3">
    <location>
        <begin position="951"/>
        <end position="964"/>
    </location>
</feature>
<feature type="region of interest" description="Disordered" evidence="3">
    <location>
        <begin position="1"/>
        <end position="24"/>
    </location>
</feature>
<feature type="region of interest" description="Disordered" evidence="3">
    <location>
        <begin position="178"/>
        <end position="228"/>
    </location>
</feature>
<evidence type="ECO:0000259" key="4">
    <source>
        <dbReference type="PROSITE" id="PS50048"/>
    </source>
</evidence>
<keyword evidence="6" id="KW-1185">Reference proteome</keyword>
<feature type="compositionally biased region" description="Basic residues" evidence="3">
    <location>
        <begin position="852"/>
        <end position="862"/>
    </location>
</feature>
<evidence type="ECO:0000313" key="5">
    <source>
        <dbReference type="EMBL" id="KAK8233305.1"/>
    </source>
</evidence>
<evidence type="ECO:0000256" key="2">
    <source>
        <dbReference type="ARBA" id="ARBA00023242"/>
    </source>
</evidence>
<feature type="compositionally biased region" description="Basic and acidic residues" evidence="3">
    <location>
        <begin position="822"/>
        <end position="832"/>
    </location>
</feature>
<feature type="region of interest" description="Disordered" evidence="3">
    <location>
        <begin position="68"/>
        <end position="147"/>
    </location>
</feature>
<sequence>MDHDTSQNSPLPQPKAIRFVTNTDGPYAKRRRINSACLTCRRRKTRCSGERPSCETCLKNNHSCGGYGPDPDQPKTPADADSRPLAAQKQRARSPSQVQKQSTVVQPPGNNAPPNHFSNIDPNLEAAATSGPSPAGEDGSQSSSRHALSLSIRNRMPYFRYFGPTAIMPGFKQMVVKVKGKQHSGTGTSTDGLQSPPPPTASSLGRVTPQQASTESYTPADIPMYDTSSVPPPPLITQLCKTFFRHLGCNFPFLQEERFMRDLEEKQVDAILVDAVCALAARFSSDPLLAGGRHSDNEGDHTGCAPSERGQAFAHRAKSAIADTFACPSIAVVQAALLLAYDEFGASRDSGLWMYLGIAIRMAQDLGMQTLQGLKYEGRVGQKPASVSVKKGRKPAPERDQTTGASPETPKDLQAIEELRAVERERVDTFWSVFFLDRVVSSGTGRPVSIRDKDIELAFPSLDTVDRMTGDPLPLPALIRVIHLYGRVTDILNDIKAVSHVTPDVIKQLGSMESLLTEIYQNLSPRLHFSVMNFQHYLRTGQGTNFILLHFWFHTLIVLLHEPTLLKTFEGEIQQLLPNSHELSMSSAKTIADILAFAELADVNRAGFGNPFTSQPIYIAACAFLKESALQSASSNPHSRHASPPLEDVSHDTTDPPTPDNYDGSVQPPWKAGKNGKDAMRHSLLASAANANYQRCYRALQSLEQYWAGTKYILTVLDQKAKGVVDPLLYTREEMESALEVPRPEPSFNTPGWRRKLSWGAYVAPSGGEKESEPVSGLQAGGGPSFGFSASPMGDAGQAIGWSLTGTMNSPSTSLAVLYPTENREGSQRRSQDMGVSISSVMAQGQQQQHSRGGRMSHHHSHMSPPNPTTTTLSRHQGPMFSPPPPSSSGMHPPPPSTRHASAFHHLADHPTPLVSDADLLLNLHSPFSNTSPPRNGAHASPTAPFSPSSHAHHHPHPHPHHHVFAQPQHGNHAQTQTQTQRAPSSSSPPQPSSSHHHNHNHNQRNSNPNASPTSASAPAGPAAAAGGPYYFGDSLLIESQDIDMSAALGVFGGGGGDSGASMLPWIQYLPLPDMLGGAGGMGVGAGLGAGVGGMDWFDAAAAAQAATASAAAAGAEGAEDVEMEVDADDEDCEGREGREAVRGRGKGGAATKSVKSARSKGSGGSGNGAAAIKVEVGVEGDGDGRGGDDGGGG</sequence>
<dbReference type="Gene3D" id="4.10.240.10">
    <property type="entry name" value="Zn(2)-C6 fungal-type DNA-binding domain"/>
    <property type="match status" value="1"/>
</dbReference>
<feature type="region of interest" description="Disordered" evidence="3">
    <location>
        <begin position="926"/>
        <end position="1023"/>
    </location>
</feature>
<feature type="compositionally biased region" description="Polar residues" evidence="3">
    <location>
        <begin position="183"/>
        <end position="193"/>
    </location>
</feature>
<keyword evidence="1" id="KW-0479">Metal-binding</keyword>
<dbReference type="Proteomes" id="UP001492380">
    <property type="component" value="Unassembled WGS sequence"/>
</dbReference>
<feature type="region of interest" description="Disordered" evidence="3">
    <location>
        <begin position="1128"/>
        <end position="1194"/>
    </location>
</feature>
<dbReference type="PROSITE" id="PS50048">
    <property type="entry name" value="ZN2_CY6_FUNGAL_2"/>
    <property type="match status" value="1"/>
</dbReference>
<dbReference type="Pfam" id="PF04082">
    <property type="entry name" value="Fungal_trans"/>
    <property type="match status" value="1"/>
</dbReference>
<feature type="region of interest" description="Disordered" evidence="3">
    <location>
        <begin position="821"/>
        <end position="902"/>
    </location>
</feature>
<reference evidence="5 6" key="1">
    <citation type="submission" date="2024-04" db="EMBL/GenBank/DDBJ databases">
        <title>Phyllosticta paracitricarpa is synonymous to the EU quarantine fungus P. citricarpa based on phylogenomic analyses.</title>
        <authorList>
            <consortium name="Lawrence Berkeley National Laboratory"/>
            <person name="Van Ingen-Buijs V.A."/>
            <person name="Van Westerhoven A.C."/>
            <person name="Haridas S."/>
            <person name="Skiadas P."/>
            <person name="Martin F."/>
            <person name="Groenewald J.Z."/>
            <person name="Crous P.W."/>
            <person name="Seidl M.F."/>
        </authorList>
    </citation>
    <scope>NUCLEOTIDE SEQUENCE [LARGE SCALE GENOMIC DNA]</scope>
    <source>
        <strain evidence="5 6">CBS 123374</strain>
    </source>
</reference>
<feature type="compositionally biased region" description="Pro residues" evidence="3">
    <location>
        <begin position="881"/>
        <end position="897"/>
    </location>
</feature>
<dbReference type="PANTHER" id="PTHR47783">
    <property type="entry name" value="ZN(II)2CYS6 TRANSCRIPTION FACTOR (EUROFUNG)-RELATED"/>
    <property type="match status" value="1"/>
</dbReference>
<feature type="compositionally biased region" description="Low complexity" evidence="3">
    <location>
        <begin position="938"/>
        <end position="950"/>
    </location>
</feature>
<feature type="compositionally biased region" description="Polar residues" evidence="3">
    <location>
        <begin position="201"/>
        <end position="217"/>
    </location>
</feature>
<feature type="compositionally biased region" description="Polar residues" evidence="3">
    <location>
        <begin position="1"/>
        <end position="10"/>
    </location>
</feature>
<dbReference type="EMBL" id="JBBWRZ010000006">
    <property type="protein sequence ID" value="KAK8233305.1"/>
    <property type="molecule type" value="Genomic_DNA"/>
</dbReference>
<comment type="caution">
    <text evidence="5">The sequence shown here is derived from an EMBL/GenBank/DDBJ whole genome shotgun (WGS) entry which is preliminary data.</text>
</comment>
<feature type="compositionally biased region" description="Low complexity" evidence="3">
    <location>
        <begin position="972"/>
        <end position="986"/>
    </location>
</feature>
<keyword evidence="2" id="KW-0539">Nucleus</keyword>
<feature type="region of interest" description="Disordered" evidence="3">
    <location>
        <begin position="634"/>
        <end position="677"/>
    </location>
</feature>
<feature type="compositionally biased region" description="Basic and acidic residues" evidence="3">
    <location>
        <begin position="1183"/>
        <end position="1194"/>
    </location>
</feature>
<evidence type="ECO:0000313" key="6">
    <source>
        <dbReference type="Proteomes" id="UP001492380"/>
    </source>
</evidence>
<feature type="compositionally biased region" description="Low complexity" evidence="3">
    <location>
        <begin position="1150"/>
        <end position="1161"/>
    </location>
</feature>
<protein>
    <submittedName>
        <fullName evidence="5">Pathway-specific nitrogen regulator</fullName>
    </submittedName>
</protein>
<dbReference type="SMART" id="SM00906">
    <property type="entry name" value="Fungal_trans"/>
    <property type="match status" value="1"/>
</dbReference>
<feature type="compositionally biased region" description="Low complexity" evidence="3">
    <location>
        <begin position="1169"/>
        <end position="1178"/>
    </location>
</feature>
<feature type="compositionally biased region" description="Polar residues" evidence="3">
    <location>
        <begin position="93"/>
        <end position="121"/>
    </location>
</feature>
<feature type="region of interest" description="Disordered" evidence="3">
    <location>
        <begin position="765"/>
        <end position="784"/>
    </location>
</feature>
<evidence type="ECO:0000256" key="1">
    <source>
        <dbReference type="ARBA" id="ARBA00022723"/>
    </source>
</evidence>
<organism evidence="5 6">
    <name type="scientific">Phyllosticta capitalensis</name>
    <dbReference type="NCBI Taxonomy" id="121624"/>
    <lineage>
        <taxon>Eukaryota</taxon>
        <taxon>Fungi</taxon>
        <taxon>Dikarya</taxon>
        <taxon>Ascomycota</taxon>
        <taxon>Pezizomycotina</taxon>
        <taxon>Dothideomycetes</taxon>
        <taxon>Dothideomycetes incertae sedis</taxon>
        <taxon>Botryosphaeriales</taxon>
        <taxon>Phyllostictaceae</taxon>
        <taxon>Phyllosticta</taxon>
    </lineage>
</organism>
<gene>
    <name evidence="5" type="ORF">HDK90DRAFT_262968</name>
</gene>
<dbReference type="InterPro" id="IPR007219">
    <property type="entry name" value="XnlR_reg_dom"/>
</dbReference>
<dbReference type="SMART" id="SM00066">
    <property type="entry name" value="GAL4"/>
    <property type="match status" value="1"/>
</dbReference>